<dbReference type="EMBL" id="CAJHIT010000008">
    <property type="protein sequence ID" value="CAD6504363.1"/>
    <property type="molecule type" value="Genomic_DNA"/>
</dbReference>
<name>A0A9W4D4W2_BLUGR</name>
<dbReference type="Proteomes" id="UP000683417">
    <property type="component" value="Unassembled WGS sequence"/>
</dbReference>
<sequence>MHPSHSLVTIRTAKRPTTPLLYSGSLLCHVPLIVTLSGV</sequence>
<evidence type="ECO:0000313" key="2">
    <source>
        <dbReference type="Proteomes" id="UP000683417"/>
    </source>
</evidence>
<evidence type="ECO:0000313" key="1">
    <source>
        <dbReference type="EMBL" id="CAD6504363.1"/>
    </source>
</evidence>
<comment type="caution">
    <text evidence="1">The sequence shown here is derived from an EMBL/GenBank/DDBJ whole genome shotgun (WGS) entry which is preliminary data.</text>
</comment>
<accession>A0A9W4D4W2</accession>
<dbReference type="AlphaFoldDB" id="A0A9W4D4W2"/>
<proteinExistence type="predicted"/>
<reference evidence="1" key="1">
    <citation type="submission" date="2020-10" db="EMBL/GenBank/DDBJ databases">
        <authorList>
            <person name="Muller C M."/>
        </authorList>
    </citation>
    <scope>NUCLEOTIDE SEQUENCE</scope>
    <source>
        <strain evidence="1">THUN-12</strain>
    </source>
</reference>
<protein>
    <submittedName>
        <fullName evidence="1">BgTH12-06094</fullName>
    </submittedName>
</protein>
<organism evidence="1 2">
    <name type="scientific">Blumeria graminis f. sp. triticale</name>
    <dbReference type="NCBI Taxonomy" id="1689686"/>
    <lineage>
        <taxon>Eukaryota</taxon>
        <taxon>Fungi</taxon>
        <taxon>Dikarya</taxon>
        <taxon>Ascomycota</taxon>
        <taxon>Pezizomycotina</taxon>
        <taxon>Leotiomycetes</taxon>
        <taxon>Erysiphales</taxon>
        <taxon>Erysiphaceae</taxon>
        <taxon>Blumeria</taxon>
    </lineage>
</organism>
<gene>
    <name evidence="1" type="ORF">BGTH12_LOCUS5721</name>
</gene>